<organism evidence="5 6">
    <name type="scientific">Mucor velutinosus</name>
    <dbReference type="NCBI Taxonomy" id="708070"/>
    <lineage>
        <taxon>Eukaryota</taxon>
        <taxon>Fungi</taxon>
        <taxon>Fungi incertae sedis</taxon>
        <taxon>Mucoromycota</taxon>
        <taxon>Mucoromycotina</taxon>
        <taxon>Mucoromycetes</taxon>
        <taxon>Mucorales</taxon>
        <taxon>Mucorineae</taxon>
        <taxon>Mucoraceae</taxon>
        <taxon>Mucor</taxon>
    </lineage>
</organism>
<feature type="region of interest" description="Disordered" evidence="3">
    <location>
        <begin position="1051"/>
        <end position="1071"/>
    </location>
</feature>
<feature type="compositionally biased region" description="Polar residues" evidence="3">
    <location>
        <begin position="464"/>
        <end position="477"/>
    </location>
</feature>
<proteinExistence type="predicted"/>
<dbReference type="InterPro" id="IPR001452">
    <property type="entry name" value="SH3_domain"/>
</dbReference>
<dbReference type="InterPro" id="IPR053039">
    <property type="entry name" value="Polarity_Bud-Selection_Reg"/>
</dbReference>
<dbReference type="GeneID" id="89944883"/>
<evidence type="ECO:0000256" key="3">
    <source>
        <dbReference type="SAM" id="MobiDB-lite"/>
    </source>
</evidence>
<dbReference type="PANTHER" id="PTHR47775:SF1">
    <property type="entry name" value="BUD SITE SELECTION PROTEIN 14"/>
    <property type="match status" value="1"/>
</dbReference>
<dbReference type="SMART" id="SM00326">
    <property type="entry name" value="SH3"/>
    <property type="match status" value="1"/>
</dbReference>
<dbReference type="InterPro" id="IPR029071">
    <property type="entry name" value="Ubiquitin-like_domsf"/>
</dbReference>
<feature type="compositionally biased region" description="Low complexity" evidence="3">
    <location>
        <begin position="1224"/>
        <end position="1244"/>
    </location>
</feature>
<feature type="compositionally biased region" description="Basic and acidic residues" evidence="3">
    <location>
        <begin position="213"/>
        <end position="240"/>
    </location>
</feature>
<feature type="compositionally biased region" description="Low complexity" evidence="3">
    <location>
        <begin position="60"/>
        <end position="71"/>
    </location>
</feature>
<feature type="compositionally biased region" description="Pro residues" evidence="3">
    <location>
        <begin position="1284"/>
        <end position="1293"/>
    </location>
</feature>
<feature type="compositionally biased region" description="Polar residues" evidence="3">
    <location>
        <begin position="800"/>
        <end position="810"/>
    </location>
</feature>
<dbReference type="GO" id="GO:0015630">
    <property type="term" value="C:microtubule cytoskeleton"/>
    <property type="evidence" value="ECO:0007669"/>
    <property type="project" value="TreeGrafter"/>
</dbReference>
<dbReference type="CDD" id="cd17043">
    <property type="entry name" value="RA"/>
    <property type="match status" value="1"/>
</dbReference>
<feature type="domain" description="SH3" evidence="4">
    <location>
        <begin position="76"/>
        <end position="137"/>
    </location>
</feature>
<keyword evidence="6" id="KW-1185">Reference proteome</keyword>
<dbReference type="InterPro" id="IPR000159">
    <property type="entry name" value="RA_dom"/>
</dbReference>
<dbReference type="PANTHER" id="PTHR47775">
    <property type="entry name" value="BUD SITE SELECTION PROTEIN 14"/>
    <property type="match status" value="1"/>
</dbReference>
<dbReference type="SUPFAM" id="SSF50044">
    <property type="entry name" value="SH3-domain"/>
    <property type="match status" value="1"/>
</dbReference>
<sequence length="1360" mass="150956">MATQYYSSSAASEKLEEIDEEQLMWQSEHAAAHHHHHHHHHHIPEEDEDDDSEEDELMIEDASSMSSSPSIPDENINFDLVYALHTFVATVEGQASVVKGDALILMEDTNIYWWLVEVLKTREVGYIPAENIETPYERLARLNKHRNVEITSPSIHDTTPLPLVAQHPLNPTRRVTIGDESMSKIFHYEVESEIDEDEDQERYEEMDEDDLSEENHDQTHTDNDHASETQQHQEEFHEMIMDPEEQPVETKQEWQEKSWDIEDTQQPTEIPSTSTTCSTLEQNSEEEQQPQTMELRVFAGNIGQGPLFHTFYISLSTTADELVKTSVQKFGMNINMEPSENTTIEYYLAVQGMDGDEYVLSAQDKPFSIFKTLTDSLTTPMPSFSHIKRISQQLLSSLQSRNSTSRRPRSSSFSNYEQTNYDEDSVIRFYLHRRIKRAHEREGLLYIKVSLYPDETSIITSTMAGPQPAFTKNPTVPKSSKMSKKRQQQQQQIRSEIDRIDKIISVRQESLIGAVINLALEKFHVPDAVADDYQAGNPEQLQDSRQLGKYKMSVRGHGQETELNPNELMSNVLLQQKSSSPNHSGPITSDLLFVLRKAGSAVKKPYQKERHLGMQKSNQVNPLPPLSISQQQQQQQQQSDEYTRRPSILDILMDAAPKMGERRPSVMSSLLEPPPRLTEDNRRPSGLNNINQERKSHQQQYIQQASPSSSSSSSFPTSTKSPNSILGFNRRSSAQSSSVLSSSSIDEQQLVNSDSTLIIDHLEVTPTSSSSIMRPSNTNSTDSRKKESFKQQFKRFVGWGSSSSASTKKQANIPPPLTTPFSTQSDLQSPSEISFVSAPSTPLPPTPGTPRSFLPANPKSRQGSASHPLEVSTPIMSRRPSEATALNDPSAAAMAAAAAVTAANKRLSTVSSVSSSTASSVTSEEIAAAAHQGLMMADTNDDDSSDDEDQQERPTSVSNGNSNDAKKKDKGSLEQSVDLSPQQAMQAEVTTPRNAAVEEPNDIQVQYAMWMNSQTNVNIPEEEASAAPILPAKSPASSIITVSSSAILTKALPPVTPHQPAKSPLRSKSSNISNATTATANMAPSVVATTPAQSTCATTATPSIASANTKTEIEEDASSIHQQQQQQPPHQPQQKQQQQQQLEPLHPMPSNNGQDLDDLFLLVAHGVDFLTIRENTKWEEEGGYDFHPWNRPQSSFAVRQQEQQQQQRNKDVPPLPVDYTSQRNQSQDGSNGSISGSSASMNGNHETAADNTSAALTMARSLLLSPAASEEQQQQQQQKQNKPISPPLTPLPQQPLQENPQEEHVQQPQQQESPLSMAKRILGAKVEIPSPSAQPVAVPQQHQSVDDEELQRIVASHIVF</sequence>
<dbReference type="RefSeq" id="XP_064684501.1">
    <property type="nucleotide sequence ID" value="XM_064820581.1"/>
</dbReference>
<dbReference type="GO" id="GO:0007165">
    <property type="term" value="P:signal transduction"/>
    <property type="evidence" value="ECO:0007669"/>
    <property type="project" value="InterPro"/>
</dbReference>
<feature type="compositionally biased region" description="Low complexity" evidence="3">
    <location>
        <begin position="706"/>
        <end position="724"/>
    </location>
</feature>
<evidence type="ECO:0000256" key="1">
    <source>
        <dbReference type="ARBA" id="ARBA00022443"/>
    </source>
</evidence>
<feature type="compositionally biased region" description="Basic and acidic residues" evidence="3">
    <location>
        <begin position="248"/>
        <end position="260"/>
    </location>
</feature>
<feature type="region of interest" description="Disordered" evidence="3">
    <location>
        <begin position="937"/>
        <end position="994"/>
    </location>
</feature>
<dbReference type="GO" id="GO:0030950">
    <property type="term" value="P:establishment or maintenance of actin cytoskeleton polarity"/>
    <property type="evidence" value="ECO:0007669"/>
    <property type="project" value="TreeGrafter"/>
</dbReference>
<dbReference type="Gene3D" id="2.30.30.40">
    <property type="entry name" value="SH3 Domains"/>
    <property type="match status" value="1"/>
</dbReference>
<feature type="region of interest" description="Disordered" evidence="3">
    <location>
        <begin position="1196"/>
        <end position="1247"/>
    </location>
</feature>
<dbReference type="GO" id="GO:0051286">
    <property type="term" value="C:cell tip"/>
    <property type="evidence" value="ECO:0007669"/>
    <property type="project" value="TreeGrafter"/>
</dbReference>
<feature type="region of interest" description="Disordered" evidence="3">
    <location>
        <begin position="464"/>
        <end position="490"/>
    </location>
</feature>
<feature type="region of interest" description="Disordered" evidence="3">
    <location>
        <begin position="1266"/>
        <end position="1318"/>
    </location>
</feature>
<feature type="region of interest" description="Disordered" evidence="3">
    <location>
        <begin position="397"/>
        <end position="417"/>
    </location>
</feature>
<feature type="compositionally biased region" description="Acidic residues" evidence="3">
    <location>
        <begin position="191"/>
        <end position="212"/>
    </location>
</feature>
<name>A0AAN7HUD2_9FUNG</name>
<evidence type="ECO:0000313" key="6">
    <source>
        <dbReference type="Proteomes" id="UP001304243"/>
    </source>
</evidence>
<evidence type="ECO:0000313" key="5">
    <source>
        <dbReference type="EMBL" id="KAK4517835.1"/>
    </source>
</evidence>
<feature type="compositionally biased region" description="Polar residues" evidence="3">
    <location>
        <begin position="767"/>
        <end position="781"/>
    </location>
</feature>
<gene>
    <name evidence="5" type="primary">BEM1_1</name>
    <name evidence="5" type="ORF">ATC70_001181</name>
</gene>
<dbReference type="Gene3D" id="3.10.20.90">
    <property type="entry name" value="Phosphatidylinositol 3-kinase Catalytic Subunit, Chain A, domain 1"/>
    <property type="match status" value="1"/>
</dbReference>
<feature type="region of interest" description="Disordered" evidence="3">
    <location>
        <begin position="767"/>
        <end position="888"/>
    </location>
</feature>
<feature type="compositionally biased region" description="Acidic residues" evidence="3">
    <location>
        <begin position="45"/>
        <end position="59"/>
    </location>
</feature>
<evidence type="ECO:0000256" key="2">
    <source>
        <dbReference type="PROSITE-ProRule" id="PRU00192"/>
    </source>
</evidence>
<feature type="compositionally biased region" description="Polar residues" evidence="3">
    <location>
        <begin position="819"/>
        <end position="838"/>
    </location>
</feature>
<comment type="caution">
    <text evidence="5">The sequence shown here is derived from an EMBL/GenBank/DDBJ whole genome shotgun (WGS) entry which is preliminary data.</text>
</comment>
<dbReference type="PROSITE" id="PS50002">
    <property type="entry name" value="SH3"/>
    <property type="match status" value="1"/>
</dbReference>
<evidence type="ECO:0000259" key="4">
    <source>
        <dbReference type="PROSITE" id="PS50002"/>
    </source>
</evidence>
<feature type="compositionally biased region" description="Acidic residues" evidence="3">
    <location>
        <begin position="939"/>
        <end position="950"/>
    </location>
</feature>
<dbReference type="EMBL" id="JASEJX010000013">
    <property type="protein sequence ID" value="KAK4517835.1"/>
    <property type="molecule type" value="Genomic_DNA"/>
</dbReference>
<reference evidence="5 6" key="1">
    <citation type="submission" date="2022-11" db="EMBL/GenBank/DDBJ databases">
        <title>Mucor velutinosus strain NIH1002 WGS.</title>
        <authorList>
            <person name="Subramanian P."/>
            <person name="Mullikin J.C."/>
            <person name="Segre J.A."/>
            <person name="Zelazny A.M."/>
        </authorList>
    </citation>
    <scope>NUCLEOTIDE SEQUENCE [LARGE SCALE GENOMIC DNA]</scope>
    <source>
        <strain evidence="5 6">NIH1002</strain>
    </source>
</reference>
<feature type="region of interest" description="Disordered" evidence="3">
    <location>
        <begin position="660"/>
        <end position="730"/>
    </location>
</feature>
<accession>A0AAN7HUD2</accession>
<feature type="compositionally biased region" description="Low complexity" evidence="3">
    <location>
        <begin position="1122"/>
        <end position="1141"/>
    </location>
</feature>
<feature type="compositionally biased region" description="Polar residues" evidence="3">
    <location>
        <begin position="973"/>
        <end position="993"/>
    </location>
</feature>
<feature type="region of interest" description="Disordered" evidence="3">
    <location>
        <begin position="29"/>
        <end position="71"/>
    </location>
</feature>
<feature type="region of interest" description="Disordered" evidence="3">
    <location>
        <begin position="190"/>
        <end position="276"/>
    </location>
</feature>
<dbReference type="GO" id="GO:0008104">
    <property type="term" value="P:intracellular protein localization"/>
    <property type="evidence" value="ECO:0007669"/>
    <property type="project" value="TreeGrafter"/>
</dbReference>
<feature type="region of interest" description="Disordered" evidence="3">
    <location>
        <begin position="604"/>
        <end position="646"/>
    </location>
</feature>
<feature type="compositionally biased region" description="Basic residues" evidence="3">
    <location>
        <begin position="32"/>
        <end position="42"/>
    </location>
</feature>
<dbReference type="Pfam" id="PF00788">
    <property type="entry name" value="RA"/>
    <property type="match status" value="1"/>
</dbReference>
<feature type="compositionally biased region" description="Polar residues" evidence="3">
    <location>
        <begin position="953"/>
        <end position="963"/>
    </location>
</feature>
<protein>
    <submittedName>
        <fullName evidence="5">Bud emergence protein 1</fullName>
    </submittedName>
</protein>
<feature type="compositionally biased region" description="Polar residues" evidence="3">
    <location>
        <begin position="264"/>
        <end position="276"/>
    </location>
</feature>
<keyword evidence="1 2" id="KW-0728">SH3 domain</keyword>
<dbReference type="Pfam" id="PF00018">
    <property type="entry name" value="SH3_1"/>
    <property type="match status" value="1"/>
</dbReference>
<feature type="region of interest" description="Disordered" evidence="3">
    <location>
        <begin position="1111"/>
        <end position="1154"/>
    </location>
</feature>
<dbReference type="SUPFAM" id="SSF54236">
    <property type="entry name" value="Ubiquitin-like"/>
    <property type="match status" value="1"/>
</dbReference>
<dbReference type="InterPro" id="IPR036028">
    <property type="entry name" value="SH3-like_dom_sf"/>
</dbReference>
<dbReference type="Proteomes" id="UP001304243">
    <property type="component" value="Unassembled WGS sequence"/>
</dbReference>